<dbReference type="Proteomes" id="UP000507470">
    <property type="component" value="Unassembled WGS sequence"/>
</dbReference>
<reference evidence="10 11" key="1">
    <citation type="submission" date="2020-06" db="EMBL/GenBank/DDBJ databases">
        <authorList>
            <person name="Li R."/>
            <person name="Bekaert M."/>
        </authorList>
    </citation>
    <scope>NUCLEOTIDE SEQUENCE [LARGE SCALE GENOMIC DNA]</scope>
    <source>
        <strain evidence="11">wild</strain>
    </source>
</reference>
<dbReference type="SUPFAM" id="SSF57424">
    <property type="entry name" value="LDL receptor-like module"/>
    <property type="match status" value="3"/>
</dbReference>
<evidence type="ECO:0000256" key="4">
    <source>
        <dbReference type="ARBA" id="ARBA00022989"/>
    </source>
</evidence>
<comment type="caution">
    <text evidence="9">Lacks conserved residue(s) required for the propagation of feature annotation.</text>
</comment>
<keyword evidence="4" id="KW-1133">Transmembrane helix</keyword>
<dbReference type="GO" id="GO:0005886">
    <property type="term" value="C:plasma membrane"/>
    <property type="evidence" value="ECO:0007669"/>
    <property type="project" value="TreeGrafter"/>
</dbReference>
<keyword evidence="8" id="KW-0325">Glycoprotein</keyword>
<evidence type="ECO:0000313" key="11">
    <source>
        <dbReference type="Proteomes" id="UP000507470"/>
    </source>
</evidence>
<keyword evidence="6" id="KW-1015">Disulfide bond</keyword>
<dbReference type="Gene3D" id="2.120.10.30">
    <property type="entry name" value="TolB, C-terminal domain"/>
    <property type="match status" value="1"/>
</dbReference>
<dbReference type="AlphaFoldDB" id="A0A6J8BLP8"/>
<evidence type="ECO:0000256" key="1">
    <source>
        <dbReference type="ARBA" id="ARBA00004167"/>
    </source>
</evidence>
<dbReference type="SMART" id="SM00192">
    <property type="entry name" value="LDLa"/>
    <property type="match status" value="3"/>
</dbReference>
<dbReference type="InterPro" id="IPR036055">
    <property type="entry name" value="LDL_receptor-like_sf"/>
</dbReference>
<dbReference type="Pfam" id="PF00057">
    <property type="entry name" value="Ldl_recept_a"/>
    <property type="match status" value="2"/>
</dbReference>
<dbReference type="InterPro" id="IPR011042">
    <property type="entry name" value="6-blade_b-propeller_TolB-like"/>
</dbReference>
<evidence type="ECO:0000256" key="9">
    <source>
        <dbReference type="PROSITE-ProRule" id="PRU00124"/>
    </source>
</evidence>
<keyword evidence="3" id="KW-0677">Repeat</keyword>
<evidence type="ECO:0000256" key="3">
    <source>
        <dbReference type="ARBA" id="ARBA00022737"/>
    </source>
</evidence>
<dbReference type="PRINTS" id="PR00261">
    <property type="entry name" value="LDLRECEPTOR"/>
</dbReference>
<protein>
    <submittedName>
        <fullName evidence="10">LRP1</fullName>
    </submittedName>
</protein>
<comment type="subcellular location">
    <subcellularLocation>
        <location evidence="1">Membrane</location>
        <topology evidence="1">Single-pass membrane protein</topology>
    </subcellularLocation>
</comment>
<sequence>MRRGILDIPWICTCLIVAVFLVSTRGTKISLKSKQRTVRSPELPVSCQFTCDDGSDCIPESWTCDQTADCVDGSDEKESKLSCQFTCDDGSDCIPESWTCDQTADCVDGSDEKESKCNKRTRRSTDNVQHDVQDLLPCQPNYMRCPQEEVCIPVDKFCDRYNDCPIHKGDEGSFCTQIKPDPCDSLNCSDCQISVLSYEYDQASTKCCKVVPKNGHPVPVCFCEDSKTIENSTCVDFNECDYPGYCDQGCQHKNEAYLCSCVSGYKQDKMGLCHALNEPSGLVPTLLIADFRSMKQLQMNGSRGRLPVFPGENIVAVDFDHRKQEACWLALDITTINYQMRCANLVTKNITTMDSTEIVKDWITGNWYFMDTYNHQIILCNPASRFCRSIIQIEFDIPAAMTIDPTKGYLFYAQYDDSRKFNYF</sequence>
<evidence type="ECO:0000256" key="5">
    <source>
        <dbReference type="ARBA" id="ARBA00023136"/>
    </source>
</evidence>
<dbReference type="PROSITE" id="PS01209">
    <property type="entry name" value="LDLRA_1"/>
    <property type="match status" value="1"/>
</dbReference>
<dbReference type="Gene3D" id="4.10.400.10">
    <property type="entry name" value="Low-density Lipoprotein Receptor"/>
    <property type="match status" value="3"/>
</dbReference>
<dbReference type="CDD" id="cd00112">
    <property type="entry name" value="LDLa"/>
    <property type="match status" value="2"/>
</dbReference>
<keyword evidence="5" id="KW-0472">Membrane</keyword>
<evidence type="ECO:0000256" key="7">
    <source>
        <dbReference type="ARBA" id="ARBA00023170"/>
    </source>
</evidence>
<dbReference type="InterPro" id="IPR023415">
    <property type="entry name" value="LDLR_class-A_CS"/>
</dbReference>
<dbReference type="PROSITE" id="PS50068">
    <property type="entry name" value="LDLRA_2"/>
    <property type="match status" value="2"/>
</dbReference>
<dbReference type="OrthoDB" id="6141907at2759"/>
<gene>
    <name evidence="10" type="ORF">MCOR_19340</name>
</gene>
<dbReference type="GO" id="GO:0043235">
    <property type="term" value="C:receptor complex"/>
    <property type="evidence" value="ECO:0007669"/>
    <property type="project" value="TreeGrafter"/>
</dbReference>
<evidence type="ECO:0000256" key="2">
    <source>
        <dbReference type="ARBA" id="ARBA00022692"/>
    </source>
</evidence>
<proteinExistence type="predicted"/>
<evidence type="ECO:0000313" key="10">
    <source>
        <dbReference type="EMBL" id="CAC5383609.1"/>
    </source>
</evidence>
<dbReference type="EMBL" id="CACVKT020003420">
    <property type="protein sequence ID" value="CAC5383609.1"/>
    <property type="molecule type" value="Genomic_DNA"/>
</dbReference>
<name>A0A6J8BLP8_MYTCO</name>
<evidence type="ECO:0000256" key="8">
    <source>
        <dbReference type="ARBA" id="ARBA00023180"/>
    </source>
</evidence>
<dbReference type="SUPFAM" id="SSF63825">
    <property type="entry name" value="YWTD domain"/>
    <property type="match status" value="1"/>
</dbReference>
<accession>A0A6J8BLP8</accession>
<dbReference type="InterPro" id="IPR002172">
    <property type="entry name" value="LDrepeatLR_classA_rpt"/>
</dbReference>
<evidence type="ECO:0000256" key="6">
    <source>
        <dbReference type="ARBA" id="ARBA00023157"/>
    </source>
</evidence>
<keyword evidence="7" id="KW-0675">Receptor</keyword>
<organism evidence="10 11">
    <name type="scientific">Mytilus coruscus</name>
    <name type="common">Sea mussel</name>
    <dbReference type="NCBI Taxonomy" id="42192"/>
    <lineage>
        <taxon>Eukaryota</taxon>
        <taxon>Metazoa</taxon>
        <taxon>Spiralia</taxon>
        <taxon>Lophotrochozoa</taxon>
        <taxon>Mollusca</taxon>
        <taxon>Bivalvia</taxon>
        <taxon>Autobranchia</taxon>
        <taxon>Pteriomorphia</taxon>
        <taxon>Mytilida</taxon>
        <taxon>Mytiloidea</taxon>
        <taxon>Mytilidae</taxon>
        <taxon>Mytilinae</taxon>
        <taxon>Mytilus</taxon>
    </lineage>
</organism>
<dbReference type="PANTHER" id="PTHR22722">
    <property type="entry name" value="LOW-DENSITY LIPOPROTEIN RECEPTOR-RELATED PROTEIN 2-RELATED"/>
    <property type="match status" value="1"/>
</dbReference>
<dbReference type="InterPro" id="IPR051221">
    <property type="entry name" value="LDLR-related"/>
</dbReference>
<keyword evidence="2" id="KW-0812">Transmembrane</keyword>
<keyword evidence="11" id="KW-1185">Reference proteome</keyword>